<dbReference type="AlphaFoldDB" id="A0A9W4SY46"/>
<reference evidence="1" key="1">
    <citation type="submission" date="2022-08" db="EMBL/GenBank/DDBJ databases">
        <authorList>
            <person name="Kallberg Y."/>
            <person name="Tangrot J."/>
            <person name="Rosling A."/>
        </authorList>
    </citation>
    <scope>NUCLEOTIDE SEQUENCE</scope>
    <source>
        <strain evidence="1">Wild A</strain>
    </source>
</reference>
<gene>
    <name evidence="1" type="ORF">FWILDA_LOCUS12300</name>
</gene>
<keyword evidence="2" id="KW-1185">Reference proteome</keyword>
<protein>
    <submittedName>
        <fullName evidence="1">17917_t:CDS:1</fullName>
    </submittedName>
</protein>
<proteinExistence type="predicted"/>
<evidence type="ECO:0000313" key="2">
    <source>
        <dbReference type="Proteomes" id="UP001153678"/>
    </source>
</evidence>
<feature type="non-terminal residue" evidence="1">
    <location>
        <position position="1"/>
    </location>
</feature>
<comment type="caution">
    <text evidence="1">The sequence shown here is derived from an EMBL/GenBank/DDBJ whole genome shotgun (WGS) entry which is preliminary data.</text>
</comment>
<accession>A0A9W4SY46</accession>
<sequence length="184" mass="21200">KSLNDASTLCDIEAAINKKQEEEIRYYQLINIKGKYTTIGLPHISSQFFQDINSDMIDNNFVEDVDDEPQIILKAVLDDNIKIKFDNVLENLPVLIIISINDITPYEVDFTFESLRHIQSEVSLEENIAESNNNENNQSDGEINNNIQEVDSEEVSSKVQRKCHLCSIPERYQKKCPNVKNDEY</sequence>
<dbReference type="EMBL" id="CAMKVN010003902">
    <property type="protein sequence ID" value="CAI2185883.1"/>
    <property type="molecule type" value="Genomic_DNA"/>
</dbReference>
<dbReference type="OrthoDB" id="2445252at2759"/>
<evidence type="ECO:0000313" key="1">
    <source>
        <dbReference type="EMBL" id="CAI2185883.1"/>
    </source>
</evidence>
<dbReference type="Proteomes" id="UP001153678">
    <property type="component" value="Unassembled WGS sequence"/>
</dbReference>
<name>A0A9W4SY46_9GLOM</name>
<organism evidence="1 2">
    <name type="scientific">Funneliformis geosporum</name>
    <dbReference type="NCBI Taxonomy" id="1117311"/>
    <lineage>
        <taxon>Eukaryota</taxon>
        <taxon>Fungi</taxon>
        <taxon>Fungi incertae sedis</taxon>
        <taxon>Mucoromycota</taxon>
        <taxon>Glomeromycotina</taxon>
        <taxon>Glomeromycetes</taxon>
        <taxon>Glomerales</taxon>
        <taxon>Glomeraceae</taxon>
        <taxon>Funneliformis</taxon>
    </lineage>
</organism>